<dbReference type="PANTHER" id="PTHR10491:SF4">
    <property type="entry name" value="METHIONINE ADENOSYLTRANSFERASE 2 SUBUNIT BETA"/>
    <property type="match status" value="1"/>
</dbReference>
<keyword evidence="6" id="KW-0560">Oxidoreductase</keyword>
<gene>
    <name evidence="8" type="ORF">M3P05_04060</name>
</gene>
<evidence type="ECO:0000259" key="7">
    <source>
        <dbReference type="Pfam" id="PF04321"/>
    </source>
</evidence>
<sequence>MEVLVIGGAGQIGQELCQLLQDEDISYRAPSRDLLDLEDHKNVKQLIAEWKPDIVINTAGYRDAGHANYEPSRCYKMNRDCVASLADACNAAGAALIQISSWRVFDGDKKDAFTEKDTPNPKEVLGGSFWLGEQQIHQRCPRHIILRLSWIISSRGYNRVTRLLDSFEEGKPAGTCPNHRGCPTTTEDVARVLLALALQISCDLNVWGTYHYSAAEPIDEYSLAEIVLAEASQYVNIQESQLPVDDSEKEGDTQSEINACLNSTRLQHTFGIMSRPWRSGLARLVRNYYQSKQP</sequence>
<dbReference type="InterPro" id="IPR005913">
    <property type="entry name" value="dTDP_dehydrorham_reduct"/>
</dbReference>
<evidence type="ECO:0000256" key="3">
    <source>
        <dbReference type="ARBA" id="ARBA00012929"/>
    </source>
</evidence>
<dbReference type="Gene3D" id="3.90.25.10">
    <property type="entry name" value="UDP-galactose 4-epimerase, domain 1"/>
    <property type="match status" value="1"/>
</dbReference>
<dbReference type="RefSeq" id="WP_249698001.1">
    <property type="nucleotide sequence ID" value="NZ_JAMFLX010000004.1"/>
</dbReference>
<feature type="domain" description="RmlD-like substrate binding" evidence="7">
    <location>
        <begin position="1"/>
        <end position="288"/>
    </location>
</feature>
<dbReference type="Pfam" id="PF04321">
    <property type="entry name" value="RmlD_sub_bind"/>
    <property type="match status" value="1"/>
</dbReference>
<evidence type="ECO:0000256" key="1">
    <source>
        <dbReference type="ARBA" id="ARBA00004781"/>
    </source>
</evidence>
<proteinExistence type="inferred from homology"/>
<name>A0ABT0PD15_9GAMM</name>
<dbReference type="Gene3D" id="3.40.50.720">
    <property type="entry name" value="NAD(P)-binding Rossmann-like Domain"/>
    <property type="match status" value="1"/>
</dbReference>
<dbReference type="InterPro" id="IPR029903">
    <property type="entry name" value="RmlD-like-bd"/>
</dbReference>
<organism evidence="8 9">
    <name type="scientific">Parendozoicomonas callyspongiae</name>
    <dbReference type="NCBI Taxonomy" id="2942213"/>
    <lineage>
        <taxon>Bacteria</taxon>
        <taxon>Pseudomonadati</taxon>
        <taxon>Pseudomonadota</taxon>
        <taxon>Gammaproteobacteria</taxon>
        <taxon>Oceanospirillales</taxon>
        <taxon>Endozoicomonadaceae</taxon>
        <taxon>Parendozoicomonas</taxon>
    </lineage>
</organism>
<comment type="cofactor">
    <cofactor evidence="6">
        <name>Mg(2+)</name>
        <dbReference type="ChEBI" id="CHEBI:18420"/>
    </cofactor>
    <text evidence="6">Binds 1 Mg(2+) ion per monomer.</text>
</comment>
<dbReference type="Proteomes" id="UP001203338">
    <property type="component" value="Unassembled WGS sequence"/>
</dbReference>
<evidence type="ECO:0000256" key="2">
    <source>
        <dbReference type="ARBA" id="ARBA00010944"/>
    </source>
</evidence>
<reference evidence="8 9" key="1">
    <citation type="submission" date="2022-05" db="EMBL/GenBank/DDBJ databases">
        <authorList>
            <person name="Park J.-S."/>
        </authorList>
    </citation>
    <scope>NUCLEOTIDE SEQUENCE [LARGE SCALE GENOMIC DNA]</scope>
    <source>
        <strain evidence="8 9">2012CJ34-2</strain>
    </source>
</reference>
<dbReference type="SUPFAM" id="SSF51735">
    <property type="entry name" value="NAD(P)-binding Rossmann-fold domains"/>
    <property type="match status" value="1"/>
</dbReference>
<evidence type="ECO:0000256" key="6">
    <source>
        <dbReference type="RuleBase" id="RU364082"/>
    </source>
</evidence>
<evidence type="ECO:0000256" key="5">
    <source>
        <dbReference type="ARBA" id="ARBA00048200"/>
    </source>
</evidence>
<comment type="function">
    <text evidence="6">Catalyzes the reduction of dTDP-6-deoxy-L-lyxo-4-hexulose to yield dTDP-L-rhamnose.</text>
</comment>
<evidence type="ECO:0000256" key="4">
    <source>
        <dbReference type="ARBA" id="ARBA00017099"/>
    </source>
</evidence>
<evidence type="ECO:0000313" key="8">
    <source>
        <dbReference type="EMBL" id="MCL6269116.1"/>
    </source>
</evidence>
<evidence type="ECO:0000313" key="9">
    <source>
        <dbReference type="Proteomes" id="UP001203338"/>
    </source>
</evidence>
<dbReference type="InterPro" id="IPR036291">
    <property type="entry name" value="NAD(P)-bd_dom_sf"/>
</dbReference>
<protein>
    <recommendedName>
        <fullName evidence="4 6">dTDP-4-dehydrorhamnose reductase</fullName>
        <ecNumber evidence="3 6">1.1.1.133</ecNumber>
    </recommendedName>
</protein>
<keyword evidence="6" id="KW-0521">NADP</keyword>
<accession>A0ABT0PD15</accession>
<dbReference type="EC" id="1.1.1.133" evidence="3 6"/>
<comment type="pathway">
    <text evidence="1 6">Carbohydrate biosynthesis; dTDP-L-rhamnose biosynthesis.</text>
</comment>
<comment type="similarity">
    <text evidence="2 6">Belongs to the dTDP-4-dehydrorhamnose reductase family.</text>
</comment>
<comment type="catalytic activity">
    <reaction evidence="5 6">
        <text>dTDP-beta-L-rhamnose + NADP(+) = dTDP-4-dehydro-beta-L-rhamnose + NADPH + H(+)</text>
        <dbReference type="Rhea" id="RHEA:21796"/>
        <dbReference type="ChEBI" id="CHEBI:15378"/>
        <dbReference type="ChEBI" id="CHEBI:57510"/>
        <dbReference type="ChEBI" id="CHEBI:57783"/>
        <dbReference type="ChEBI" id="CHEBI:58349"/>
        <dbReference type="ChEBI" id="CHEBI:62830"/>
        <dbReference type="EC" id="1.1.1.133"/>
    </reaction>
</comment>
<dbReference type="PANTHER" id="PTHR10491">
    <property type="entry name" value="DTDP-4-DEHYDRORHAMNOSE REDUCTASE"/>
    <property type="match status" value="1"/>
</dbReference>
<keyword evidence="9" id="KW-1185">Reference proteome</keyword>
<dbReference type="EMBL" id="JAMFLX010000004">
    <property type="protein sequence ID" value="MCL6269116.1"/>
    <property type="molecule type" value="Genomic_DNA"/>
</dbReference>
<comment type="caution">
    <text evidence="8">The sequence shown here is derived from an EMBL/GenBank/DDBJ whole genome shotgun (WGS) entry which is preliminary data.</text>
</comment>